<evidence type="ECO:0000256" key="4">
    <source>
        <dbReference type="ARBA" id="ARBA00022825"/>
    </source>
</evidence>
<dbReference type="AlphaFoldDB" id="A0A0G1CIN8"/>
<dbReference type="Gene3D" id="3.30.750.44">
    <property type="match status" value="1"/>
</dbReference>
<dbReference type="InterPro" id="IPR036034">
    <property type="entry name" value="PDZ_sf"/>
</dbReference>
<dbReference type="PANTHER" id="PTHR32060:SF30">
    <property type="entry name" value="CARBOXY-TERMINAL PROCESSING PROTEASE CTPA"/>
    <property type="match status" value="1"/>
</dbReference>
<dbReference type="SMART" id="SM00245">
    <property type="entry name" value="TSPc"/>
    <property type="match status" value="1"/>
</dbReference>
<dbReference type="Proteomes" id="UP000034543">
    <property type="component" value="Unassembled WGS sequence"/>
</dbReference>
<name>A0A0G1CIN8_9BACT</name>
<dbReference type="InterPro" id="IPR041489">
    <property type="entry name" value="PDZ_6"/>
</dbReference>
<dbReference type="CDD" id="cd07560">
    <property type="entry name" value="Peptidase_S41_CPP"/>
    <property type="match status" value="1"/>
</dbReference>
<evidence type="ECO:0000256" key="1">
    <source>
        <dbReference type="ARBA" id="ARBA00009179"/>
    </source>
</evidence>
<dbReference type="InterPro" id="IPR004447">
    <property type="entry name" value="Peptidase_S41A"/>
</dbReference>
<reference evidence="7 8" key="1">
    <citation type="journal article" date="2015" name="Nature">
        <title>rRNA introns, odd ribosomes, and small enigmatic genomes across a large radiation of phyla.</title>
        <authorList>
            <person name="Brown C.T."/>
            <person name="Hug L.A."/>
            <person name="Thomas B.C."/>
            <person name="Sharon I."/>
            <person name="Castelle C.J."/>
            <person name="Singh A."/>
            <person name="Wilkins M.J."/>
            <person name="Williams K.H."/>
            <person name="Banfield J.F."/>
        </authorList>
    </citation>
    <scope>NUCLEOTIDE SEQUENCE [LARGE SCALE GENOMIC DNA]</scope>
</reference>
<evidence type="ECO:0000256" key="3">
    <source>
        <dbReference type="ARBA" id="ARBA00022801"/>
    </source>
</evidence>
<dbReference type="InterPro" id="IPR001478">
    <property type="entry name" value="PDZ"/>
</dbReference>
<dbReference type="Pfam" id="PF22694">
    <property type="entry name" value="CtpB_N-like"/>
    <property type="match status" value="1"/>
</dbReference>
<evidence type="ECO:0000256" key="5">
    <source>
        <dbReference type="RuleBase" id="RU004404"/>
    </source>
</evidence>
<dbReference type="Gene3D" id="2.30.42.10">
    <property type="match status" value="1"/>
</dbReference>
<dbReference type="PATRIC" id="fig|1618436.3.peg.506"/>
<dbReference type="GO" id="GO:0007165">
    <property type="term" value="P:signal transduction"/>
    <property type="evidence" value="ECO:0007669"/>
    <property type="project" value="TreeGrafter"/>
</dbReference>
<dbReference type="PANTHER" id="PTHR32060">
    <property type="entry name" value="TAIL-SPECIFIC PROTEASE"/>
    <property type="match status" value="1"/>
</dbReference>
<dbReference type="Gene3D" id="3.90.226.10">
    <property type="entry name" value="2-enoyl-CoA Hydratase, Chain A, domain 1"/>
    <property type="match status" value="1"/>
</dbReference>
<dbReference type="InterPro" id="IPR029045">
    <property type="entry name" value="ClpP/crotonase-like_dom_sf"/>
</dbReference>
<dbReference type="CDD" id="cd06782">
    <property type="entry name" value="cpPDZ_CPP-like"/>
    <property type="match status" value="1"/>
</dbReference>
<comment type="similarity">
    <text evidence="1 5">Belongs to the peptidase S41A family.</text>
</comment>
<sequence>MKIIRKLAIWITILLIAGNIGYRLGSKNTDVSFSQEKKLLVNTSTPESRDIDFSLFWDVWGRLEKQYVDKSKIDPEKMVYGAISGMVSAIGDPYTVFLPPKENEDFKQDLNGSFEGIGAQLGSKEDRIVVIAPLKDHPAEKAGMKAGDWIIKVNDEETFGWSVPQAVNKIRGPKGTSVKLAVAREGVNEPIELTITRDTIIVKSVAFETKSSQKPECVTPGVVERSVNCHSVAYIRLSRFGDQTNDEWNQAVAEIRALLSENKVKGIILDVRNNPGGYLQSAIYIASEFIKNGVVVKQENSDETVETYSVSRVGNLLEVPLVVLINQGSASASEILSGALRDHDRAQLVGETSFGKGSIQTPEDLPGGSGIHITTARWLLPKGDQINEKGIKPQFEVKSATDAAALDPQFEKAYELLTASK</sequence>
<keyword evidence="2 5" id="KW-0645">Protease</keyword>
<dbReference type="FunFam" id="2.30.42.10:FF:000063">
    <property type="entry name" value="Peptidase, S41 family"/>
    <property type="match status" value="1"/>
</dbReference>
<dbReference type="Pfam" id="PF17820">
    <property type="entry name" value="PDZ_6"/>
    <property type="match status" value="1"/>
</dbReference>
<dbReference type="SMART" id="SM00228">
    <property type="entry name" value="PDZ"/>
    <property type="match status" value="1"/>
</dbReference>
<accession>A0A0G1CIN8</accession>
<dbReference type="GO" id="GO:0004175">
    <property type="term" value="F:endopeptidase activity"/>
    <property type="evidence" value="ECO:0007669"/>
    <property type="project" value="TreeGrafter"/>
</dbReference>
<dbReference type="GO" id="GO:0008236">
    <property type="term" value="F:serine-type peptidase activity"/>
    <property type="evidence" value="ECO:0007669"/>
    <property type="project" value="UniProtKB-KW"/>
</dbReference>
<proteinExistence type="inferred from homology"/>
<dbReference type="SUPFAM" id="SSF52096">
    <property type="entry name" value="ClpP/crotonase"/>
    <property type="match status" value="1"/>
</dbReference>
<evidence type="ECO:0000256" key="2">
    <source>
        <dbReference type="ARBA" id="ARBA00022670"/>
    </source>
</evidence>
<dbReference type="STRING" id="1618436.UV59_C0008G0045"/>
<dbReference type="GO" id="GO:0030288">
    <property type="term" value="C:outer membrane-bounded periplasmic space"/>
    <property type="evidence" value="ECO:0007669"/>
    <property type="project" value="TreeGrafter"/>
</dbReference>
<dbReference type="SUPFAM" id="SSF50156">
    <property type="entry name" value="PDZ domain-like"/>
    <property type="match status" value="1"/>
</dbReference>
<dbReference type="PROSITE" id="PS50106">
    <property type="entry name" value="PDZ"/>
    <property type="match status" value="1"/>
</dbReference>
<dbReference type="InterPro" id="IPR005151">
    <property type="entry name" value="Tail-specific_protease"/>
</dbReference>
<evidence type="ECO:0000259" key="6">
    <source>
        <dbReference type="PROSITE" id="PS50106"/>
    </source>
</evidence>
<dbReference type="GO" id="GO:0006508">
    <property type="term" value="P:proteolysis"/>
    <property type="evidence" value="ECO:0007669"/>
    <property type="project" value="UniProtKB-KW"/>
</dbReference>
<gene>
    <name evidence="7" type="ORF">UV59_C0008G0045</name>
</gene>
<dbReference type="Pfam" id="PF03572">
    <property type="entry name" value="Peptidase_S41"/>
    <property type="match status" value="1"/>
</dbReference>
<evidence type="ECO:0000313" key="8">
    <source>
        <dbReference type="Proteomes" id="UP000034543"/>
    </source>
</evidence>
<dbReference type="NCBIfam" id="TIGR00225">
    <property type="entry name" value="prc"/>
    <property type="match status" value="1"/>
</dbReference>
<feature type="domain" description="PDZ" evidence="6">
    <location>
        <begin position="103"/>
        <end position="171"/>
    </location>
</feature>
<comment type="caution">
    <text evidence="7">The sequence shown here is derived from an EMBL/GenBank/DDBJ whole genome shotgun (WGS) entry which is preliminary data.</text>
</comment>
<dbReference type="EMBL" id="LCFB01000008">
    <property type="protein sequence ID" value="KKS85352.1"/>
    <property type="molecule type" value="Genomic_DNA"/>
</dbReference>
<keyword evidence="4 5" id="KW-0720">Serine protease</keyword>
<organism evidence="7 8">
    <name type="scientific">Candidatus Gottesmanbacteria bacterium GW2011_GWA1_43_11</name>
    <dbReference type="NCBI Taxonomy" id="1618436"/>
    <lineage>
        <taxon>Bacteria</taxon>
        <taxon>Candidatus Gottesmaniibacteriota</taxon>
    </lineage>
</organism>
<keyword evidence="3 5" id="KW-0378">Hydrolase</keyword>
<dbReference type="InterPro" id="IPR055210">
    <property type="entry name" value="CtpA/B_N"/>
</dbReference>
<evidence type="ECO:0000313" key="7">
    <source>
        <dbReference type="EMBL" id="KKS85352.1"/>
    </source>
</evidence>
<protein>
    <submittedName>
        <fullName evidence="7">Carboxyl-terminal protease</fullName>
    </submittedName>
</protein>